<proteinExistence type="inferred from homology"/>
<dbReference type="PANTHER" id="PTHR10916:SF0">
    <property type="entry name" value="LARGE RIBOSOMAL SUBUNIT PROTEIN UL29C"/>
    <property type="match status" value="1"/>
</dbReference>
<evidence type="ECO:0000256" key="4">
    <source>
        <dbReference type="ARBA" id="ARBA00035204"/>
    </source>
</evidence>
<dbReference type="InterPro" id="IPR050063">
    <property type="entry name" value="Ribosomal_protein_uL29"/>
</dbReference>
<dbReference type="PROSITE" id="PS00579">
    <property type="entry name" value="RIBOSOMAL_L29"/>
    <property type="match status" value="1"/>
</dbReference>
<dbReference type="NCBIfam" id="TIGR00012">
    <property type="entry name" value="L29"/>
    <property type="match status" value="1"/>
</dbReference>
<dbReference type="GO" id="GO:0005840">
    <property type="term" value="C:ribosome"/>
    <property type="evidence" value="ECO:0007669"/>
    <property type="project" value="UniProtKB-KW"/>
</dbReference>
<dbReference type="InterPro" id="IPR001854">
    <property type="entry name" value="Ribosomal_uL29"/>
</dbReference>
<dbReference type="CDD" id="cd00427">
    <property type="entry name" value="Ribosomal_L29_HIP"/>
    <property type="match status" value="1"/>
</dbReference>
<evidence type="ECO:0000256" key="1">
    <source>
        <dbReference type="ARBA" id="ARBA00009254"/>
    </source>
</evidence>
<dbReference type="InterPro" id="IPR018254">
    <property type="entry name" value="Ribosomal_uL29_CS"/>
</dbReference>
<keyword evidence="7" id="KW-1185">Reference proteome</keyword>
<accession>A0ABX7PZA0</accession>
<dbReference type="EMBL" id="CP071382">
    <property type="protein sequence ID" value="QSV44282.1"/>
    <property type="molecule type" value="Genomic_DNA"/>
</dbReference>
<evidence type="ECO:0000313" key="7">
    <source>
        <dbReference type="Proteomes" id="UP000663651"/>
    </source>
</evidence>
<gene>
    <name evidence="5 6" type="primary">rpmC</name>
    <name evidence="6" type="ORF">JZM60_08800</name>
</gene>
<dbReference type="RefSeq" id="WP_207161864.1">
    <property type="nucleotide sequence ID" value="NZ_CP071382.1"/>
</dbReference>
<evidence type="ECO:0000256" key="5">
    <source>
        <dbReference type="HAMAP-Rule" id="MF_00374"/>
    </source>
</evidence>
<dbReference type="Gene3D" id="1.10.287.310">
    <property type="match status" value="1"/>
</dbReference>
<reference evidence="6 7" key="1">
    <citation type="submission" date="2021-03" db="EMBL/GenBank/DDBJ databases">
        <title>Geobacter metallireducens gen. nov. sp. nov., a microorganism capable of coupling the complete oxidation of organic compounds to the reduction of iron and other metals.</title>
        <authorList>
            <person name="Li Y."/>
        </authorList>
    </citation>
    <scope>NUCLEOTIDE SEQUENCE [LARGE SCALE GENOMIC DNA]</scope>
    <source>
        <strain evidence="6 7">Jerry-YX</strain>
    </source>
</reference>
<comment type="similarity">
    <text evidence="1 5">Belongs to the universal ribosomal protein uL29 family.</text>
</comment>
<evidence type="ECO:0000256" key="2">
    <source>
        <dbReference type="ARBA" id="ARBA00022980"/>
    </source>
</evidence>
<evidence type="ECO:0000313" key="6">
    <source>
        <dbReference type="EMBL" id="QSV44282.1"/>
    </source>
</evidence>
<dbReference type="HAMAP" id="MF_00374">
    <property type="entry name" value="Ribosomal_uL29"/>
    <property type="match status" value="1"/>
</dbReference>
<dbReference type="PANTHER" id="PTHR10916">
    <property type="entry name" value="60S RIBOSOMAL PROTEIN L35/50S RIBOSOMAL PROTEIN L29"/>
    <property type="match status" value="1"/>
</dbReference>
<name>A0ABX7PZA0_9BACT</name>
<protein>
    <recommendedName>
        <fullName evidence="4 5">Large ribosomal subunit protein uL29</fullName>
    </recommendedName>
</protein>
<sequence length="62" mass="7016">MKASDLKNMSVDDLAVKSSELTQELFNLRFQLHTGRLENTAKISAIKKDIARVNTVLNERRG</sequence>
<dbReference type="InterPro" id="IPR036049">
    <property type="entry name" value="Ribosomal_uL29_sf"/>
</dbReference>
<keyword evidence="3 5" id="KW-0687">Ribonucleoprotein</keyword>
<dbReference type="Proteomes" id="UP000663651">
    <property type="component" value="Chromosome"/>
</dbReference>
<keyword evidence="2 5" id="KW-0689">Ribosomal protein</keyword>
<dbReference type="Pfam" id="PF00831">
    <property type="entry name" value="Ribosomal_L29"/>
    <property type="match status" value="1"/>
</dbReference>
<organism evidence="6 7">
    <name type="scientific">Geobacter benzoatilyticus</name>
    <dbReference type="NCBI Taxonomy" id="2815309"/>
    <lineage>
        <taxon>Bacteria</taxon>
        <taxon>Pseudomonadati</taxon>
        <taxon>Thermodesulfobacteriota</taxon>
        <taxon>Desulfuromonadia</taxon>
        <taxon>Geobacterales</taxon>
        <taxon>Geobacteraceae</taxon>
        <taxon>Geobacter</taxon>
    </lineage>
</organism>
<evidence type="ECO:0000256" key="3">
    <source>
        <dbReference type="ARBA" id="ARBA00023274"/>
    </source>
</evidence>
<dbReference type="SUPFAM" id="SSF46561">
    <property type="entry name" value="Ribosomal protein L29 (L29p)"/>
    <property type="match status" value="1"/>
</dbReference>